<evidence type="ECO:0000313" key="2">
    <source>
        <dbReference type="EMBL" id="PSL02870.1"/>
    </source>
</evidence>
<evidence type="ECO:0000256" key="1">
    <source>
        <dbReference type="SAM" id="MobiDB-lite"/>
    </source>
</evidence>
<gene>
    <name evidence="2" type="ORF">CLV30_109178</name>
</gene>
<organism evidence="2 3">
    <name type="scientific">Haloactinopolyspora alba</name>
    <dbReference type="NCBI Taxonomy" id="648780"/>
    <lineage>
        <taxon>Bacteria</taxon>
        <taxon>Bacillati</taxon>
        <taxon>Actinomycetota</taxon>
        <taxon>Actinomycetes</taxon>
        <taxon>Jiangellales</taxon>
        <taxon>Jiangellaceae</taxon>
        <taxon>Haloactinopolyspora</taxon>
    </lineage>
</organism>
<sequence length="93" mass="10370">MTSVAGQCPATQAFPGANRADRSAEADRPSRFDEVRALYEALADDFRATVERVPDEYGPIPLPELRAVLERQREWMKLVVDEAHALAWAEITG</sequence>
<accession>A0A2P8E075</accession>
<dbReference type="EMBL" id="PYGE01000009">
    <property type="protein sequence ID" value="PSL02870.1"/>
    <property type="molecule type" value="Genomic_DNA"/>
</dbReference>
<name>A0A2P8E075_9ACTN</name>
<keyword evidence="3" id="KW-1185">Reference proteome</keyword>
<reference evidence="2 3" key="1">
    <citation type="submission" date="2018-03" db="EMBL/GenBank/DDBJ databases">
        <title>Genomic Encyclopedia of Archaeal and Bacterial Type Strains, Phase II (KMG-II): from individual species to whole genera.</title>
        <authorList>
            <person name="Goeker M."/>
        </authorList>
    </citation>
    <scope>NUCLEOTIDE SEQUENCE [LARGE SCALE GENOMIC DNA]</scope>
    <source>
        <strain evidence="2 3">DSM 45211</strain>
    </source>
</reference>
<protein>
    <submittedName>
        <fullName evidence="2">Uncharacterized protein</fullName>
    </submittedName>
</protein>
<proteinExistence type="predicted"/>
<evidence type="ECO:0000313" key="3">
    <source>
        <dbReference type="Proteomes" id="UP000243528"/>
    </source>
</evidence>
<feature type="compositionally biased region" description="Basic and acidic residues" evidence="1">
    <location>
        <begin position="19"/>
        <end position="30"/>
    </location>
</feature>
<feature type="region of interest" description="Disordered" evidence="1">
    <location>
        <begin position="1"/>
        <end position="30"/>
    </location>
</feature>
<dbReference type="AlphaFoldDB" id="A0A2P8E075"/>
<dbReference type="Proteomes" id="UP000243528">
    <property type="component" value="Unassembled WGS sequence"/>
</dbReference>
<comment type="caution">
    <text evidence="2">The sequence shown here is derived from an EMBL/GenBank/DDBJ whole genome shotgun (WGS) entry which is preliminary data.</text>
</comment>
<dbReference type="RefSeq" id="WP_106537856.1">
    <property type="nucleotide sequence ID" value="NZ_PYGE01000009.1"/>
</dbReference>